<keyword evidence="8" id="KW-1185">Reference proteome</keyword>
<accession>A0A9N8DI64</accession>
<evidence type="ECO:0000313" key="8">
    <source>
        <dbReference type="Proteomes" id="UP001153069"/>
    </source>
</evidence>
<dbReference type="PROSITE" id="PS50868">
    <property type="entry name" value="POST_SET"/>
    <property type="match status" value="1"/>
</dbReference>
<dbReference type="GO" id="GO:0008168">
    <property type="term" value="F:methyltransferase activity"/>
    <property type="evidence" value="ECO:0007669"/>
    <property type="project" value="UniProtKB-KW"/>
</dbReference>
<evidence type="ECO:0000256" key="3">
    <source>
        <dbReference type="ARBA" id="ARBA00022691"/>
    </source>
</evidence>
<dbReference type="InterPro" id="IPR003616">
    <property type="entry name" value="Post-SET_dom"/>
</dbReference>
<dbReference type="OrthoDB" id="5984008at2759"/>
<protein>
    <submittedName>
        <fullName evidence="7">PostSET</fullName>
    </submittedName>
</protein>
<dbReference type="PANTHER" id="PTHR12350">
    <property type="entry name" value="HISTONE-LYSINE N-METHYLTRANSFERASE-RELATED"/>
    <property type="match status" value="1"/>
</dbReference>
<evidence type="ECO:0000259" key="6">
    <source>
        <dbReference type="PROSITE" id="PS50868"/>
    </source>
</evidence>
<dbReference type="Gene3D" id="2.170.270.10">
    <property type="entry name" value="SET domain"/>
    <property type="match status" value="2"/>
</dbReference>
<dbReference type="GO" id="GO:0032259">
    <property type="term" value="P:methylation"/>
    <property type="evidence" value="ECO:0007669"/>
    <property type="project" value="UniProtKB-KW"/>
</dbReference>
<organism evidence="7 8">
    <name type="scientific">Seminavis robusta</name>
    <dbReference type="NCBI Taxonomy" id="568900"/>
    <lineage>
        <taxon>Eukaryota</taxon>
        <taxon>Sar</taxon>
        <taxon>Stramenopiles</taxon>
        <taxon>Ochrophyta</taxon>
        <taxon>Bacillariophyta</taxon>
        <taxon>Bacillariophyceae</taxon>
        <taxon>Bacillariophycidae</taxon>
        <taxon>Naviculales</taxon>
        <taxon>Naviculaceae</taxon>
        <taxon>Seminavis</taxon>
    </lineage>
</organism>
<feature type="region of interest" description="Disordered" evidence="4">
    <location>
        <begin position="452"/>
        <end position="473"/>
    </location>
</feature>
<feature type="domain" description="Post-SET" evidence="6">
    <location>
        <begin position="410"/>
        <end position="426"/>
    </location>
</feature>
<proteinExistence type="predicted"/>
<evidence type="ECO:0000256" key="2">
    <source>
        <dbReference type="ARBA" id="ARBA00022679"/>
    </source>
</evidence>
<dbReference type="SMART" id="SM00317">
    <property type="entry name" value="SET"/>
    <property type="match status" value="1"/>
</dbReference>
<dbReference type="InterPro" id="IPR053201">
    <property type="entry name" value="Flavunoidine_N-MTase"/>
</dbReference>
<evidence type="ECO:0000256" key="4">
    <source>
        <dbReference type="SAM" id="MobiDB-lite"/>
    </source>
</evidence>
<dbReference type="SUPFAM" id="SSF82199">
    <property type="entry name" value="SET domain"/>
    <property type="match status" value="2"/>
</dbReference>
<dbReference type="EMBL" id="CAICTM010000155">
    <property type="protein sequence ID" value="CAB9503109.1"/>
    <property type="molecule type" value="Genomic_DNA"/>
</dbReference>
<dbReference type="InterPro" id="IPR001214">
    <property type="entry name" value="SET_dom"/>
</dbReference>
<feature type="domain" description="SET" evidence="5">
    <location>
        <begin position="257"/>
        <end position="396"/>
    </location>
</feature>
<evidence type="ECO:0000313" key="7">
    <source>
        <dbReference type="EMBL" id="CAB9503109.1"/>
    </source>
</evidence>
<comment type="caution">
    <text evidence="7">The sequence shown here is derived from an EMBL/GenBank/DDBJ whole genome shotgun (WGS) entry which is preliminary data.</text>
</comment>
<dbReference type="PANTHER" id="PTHR12350:SF19">
    <property type="entry name" value="SET DOMAIN-CONTAINING PROTEIN"/>
    <property type="match status" value="1"/>
</dbReference>
<evidence type="ECO:0000256" key="1">
    <source>
        <dbReference type="ARBA" id="ARBA00022603"/>
    </source>
</evidence>
<reference evidence="7" key="1">
    <citation type="submission" date="2020-06" db="EMBL/GenBank/DDBJ databases">
        <authorList>
            <consortium name="Plant Systems Biology data submission"/>
        </authorList>
    </citation>
    <scope>NUCLEOTIDE SEQUENCE</scope>
    <source>
        <strain evidence="7">D6</strain>
    </source>
</reference>
<dbReference type="InterPro" id="IPR046341">
    <property type="entry name" value="SET_dom_sf"/>
</dbReference>
<dbReference type="AlphaFoldDB" id="A0A9N8DI64"/>
<gene>
    <name evidence="7" type="ORF">SEMRO_156_G070770.1</name>
</gene>
<feature type="region of interest" description="Disordered" evidence="4">
    <location>
        <begin position="223"/>
        <end position="247"/>
    </location>
</feature>
<evidence type="ECO:0000259" key="5">
    <source>
        <dbReference type="PROSITE" id="PS50280"/>
    </source>
</evidence>
<keyword evidence="2" id="KW-0808">Transferase</keyword>
<keyword evidence="1" id="KW-0489">Methyltransferase</keyword>
<name>A0A9N8DI64_9STRA</name>
<sequence length="473" mass="53221">MPTAAANPEGPENTNPNYVLCPVSTYDYRIEFVDDCNGVGLVANRDIAKGEGVFSESLEFSFRDVRDGDWLLLAKNYEEDEEIERTKALPLCLPVNPKVLLETHGVPMLFREADSLIERWHLESPGMLMNHSCEPTCHPSSFDWINGEGIATRDIKKGEQLTCDYTLFDYDEDGLTFQCNCGAKKCRGKRIGFFKLTDSEKEEYLPFCSDVVKARHQHALGLGPPVVRQDQPPPHRGKTNNNTIPRLVAPGPSSASADICIRPCKPSIQDDNVDYGLFAAKDFPAGKRVYYFWSQPWPTFPGQEKNDTTIDMVSSLNIIDNDASEGTVIQIDPHKCASRDAETGLHHFTGFDLLTHHSCQPNIVYKYTEEEDGDNWRGAYACRDIQKGDQLFVDFNAHCWERVANEEEESATLCLCGTSACRGQVSGFRHLLPAEQQELQALTWKRRRADLENEESGATEALSPFVRSQLRKE</sequence>
<feature type="domain" description="SET" evidence="5">
    <location>
        <begin position="21"/>
        <end position="166"/>
    </location>
</feature>
<keyword evidence="3" id="KW-0949">S-adenosyl-L-methionine</keyword>
<dbReference type="PROSITE" id="PS50280">
    <property type="entry name" value="SET"/>
    <property type="match status" value="2"/>
</dbReference>
<dbReference type="Proteomes" id="UP001153069">
    <property type="component" value="Unassembled WGS sequence"/>
</dbReference>
<dbReference type="Pfam" id="PF00856">
    <property type="entry name" value="SET"/>
    <property type="match status" value="2"/>
</dbReference>